<proteinExistence type="inferred from homology"/>
<organism evidence="5 6">
    <name type="scientific">Mariprofundus ferrooxydans PV-1</name>
    <dbReference type="NCBI Taxonomy" id="314345"/>
    <lineage>
        <taxon>Bacteria</taxon>
        <taxon>Pseudomonadati</taxon>
        <taxon>Pseudomonadota</taxon>
        <taxon>Candidatius Mariprofundia</taxon>
        <taxon>Mariprofundales</taxon>
        <taxon>Mariprofundaceae</taxon>
        <taxon>Mariprofundus</taxon>
    </lineage>
</organism>
<dbReference type="Gene3D" id="3.90.220.20">
    <property type="entry name" value="DNA methylase specificity domains"/>
    <property type="match status" value="2"/>
</dbReference>
<dbReference type="Gene3D" id="1.10.287.1120">
    <property type="entry name" value="Bipartite methylase S protein"/>
    <property type="match status" value="1"/>
</dbReference>
<keyword evidence="2" id="KW-0680">Restriction system</keyword>
<dbReference type="AlphaFoldDB" id="Q0EXK2"/>
<dbReference type="Pfam" id="PF01420">
    <property type="entry name" value="Methylase_S"/>
    <property type="match status" value="1"/>
</dbReference>
<gene>
    <name evidence="5" type="ORF">SPV1_03373</name>
</gene>
<dbReference type="STRING" id="314344.AL013_12485"/>
<dbReference type="EMBL" id="AATS01000013">
    <property type="protein sequence ID" value="EAU54045.1"/>
    <property type="molecule type" value="Genomic_DNA"/>
</dbReference>
<dbReference type="InterPro" id="IPR044946">
    <property type="entry name" value="Restrct_endonuc_typeI_TRD_sf"/>
</dbReference>
<dbReference type="InterPro" id="IPR052021">
    <property type="entry name" value="Type-I_RS_S_subunit"/>
</dbReference>
<evidence type="ECO:0000256" key="3">
    <source>
        <dbReference type="ARBA" id="ARBA00023125"/>
    </source>
</evidence>
<dbReference type="InParanoid" id="Q0EXK2"/>
<dbReference type="SUPFAM" id="SSF116734">
    <property type="entry name" value="DNA methylase specificity domain"/>
    <property type="match status" value="2"/>
</dbReference>
<evidence type="ECO:0000259" key="4">
    <source>
        <dbReference type="Pfam" id="PF01420"/>
    </source>
</evidence>
<comment type="similarity">
    <text evidence="1">Belongs to the type-I restriction system S methylase family.</text>
</comment>
<dbReference type="OrthoDB" id="9798929at2"/>
<evidence type="ECO:0000256" key="1">
    <source>
        <dbReference type="ARBA" id="ARBA00010923"/>
    </source>
</evidence>
<feature type="domain" description="Type I restriction modification DNA specificity" evidence="4">
    <location>
        <begin position="267"/>
        <end position="399"/>
    </location>
</feature>
<dbReference type="PANTHER" id="PTHR30408">
    <property type="entry name" value="TYPE-1 RESTRICTION ENZYME ECOKI SPECIFICITY PROTEIN"/>
    <property type="match status" value="1"/>
</dbReference>
<dbReference type="GO" id="GO:0003677">
    <property type="term" value="F:DNA binding"/>
    <property type="evidence" value="ECO:0007669"/>
    <property type="project" value="UniProtKB-KW"/>
</dbReference>
<comment type="caution">
    <text evidence="5">The sequence shown here is derived from an EMBL/GenBank/DDBJ whole genome shotgun (WGS) entry which is preliminary data.</text>
</comment>
<protein>
    <submittedName>
        <fullName evidence="5">HsdS protein</fullName>
    </submittedName>
</protein>
<dbReference type="HOGENOM" id="CLU_021095_1_0_0"/>
<keyword evidence="3" id="KW-0238">DNA-binding</keyword>
<dbReference type="CDD" id="cd17260">
    <property type="entry name" value="RMtype1_S_EcoEI-TRD1-CR1_like"/>
    <property type="match status" value="1"/>
</dbReference>
<dbReference type="PANTHER" id="PTHR30408:SF12">
    <property type="entry name" value="TYPE I RESTRICTION ENZYME MJAVIII SPECIFICITY SUBUNIT"/>
    <property type="match status" value="1"/>
</dbReference>
<keyword evidence="6" id="KW-1185">Reference proteome</keyword>
<dbReference type="GO" id="GO:0009307">
    <property type="term" value="P:DNA restriction-modification system"/>
    <property type="evidence" value="ECO:0007669"/>
    <property type="project" value="UniProtKB-KW"/>
</dbReference>
<evidence type="ECO:0000313" key="6">
    <source>
        <dbReference type="Proteomes" id="UP000005297"/>
    </source>
</evidence>
<dbReference type="eggNOG" id="COG0732">
    <property type="taxonomic scope" value="Bacteria"/>
</dbReference>
<evidence type="ECO:0000256" key="2">
    <source>
        <dbReference type="ARBA" id="ARBA00022747"/>
    </source>
</evidence>
<dbReference type="RefSeq" id="WP_009850931.1">
    <property type="nucleotide sequence ID" value="NZ_DS022295.1"/>
</dbReference>
<dbReference type="InterPro" id="IPR000055">
    <property type="entry name" value="Restrct_endonuc_typeI_TRD"/>
</dbReference>
<dbReference type="Proteomes" id="UP000005297">
    <property type="component" value="Unassembled WGS sequence"/>
</dbReference>
<evidence type="ECO:0000313" key="5">
    <source>
        <dbReference type="EMBL" id="EAU54045.1"/>
    </source>
</evidence>
<accession>Q0EXK2</accession>
<reference evidence="5 6" key="1">
    <citation type="submission" date="2006-09" db="EMBL/GenBank/DDBJ databases">
        <authorList>
            <person name="Emerson D."/>
            <person name="Ferriera S."/>
            <person name="Johnson J."/>
            <person name="Kravitz S."/>
            <person name="Halpern A."/>
            <person name="Remington K."/>
            <person name="Beeson K."/>
            <person name="Tran B."/>
            <person name="Rogers Y.-H."/>
            <person name="Friedman R."/>
            <person name="Venter J.C."/>
        </authorList>
    </citation>
    <scope>NUCLEOTIDE SEQUENCE [LARGE SCALE GENOMIC DNA]</scope>
    <source>
        <strain evidence="5 6">PV-1</strain>
    </source>
</reference>
<name>Q0EXK2_9PROT</name>
<sequence>MPGKYPPYPEYKDSGVEWLGEIPAHWVLTRTKYISELTPKKPKISRDKECSFIPMEKLKTDSIVLDEVRTIDDVYDGYTYFADSDVLMAKVTPCFENKNIAIAQDLVNGVGFGSSEIYVIRANQRVSNRFLFYRLQEDSFMEIAIAAMTGAGGLKRVPSDVLNNYIAAVPQHDEQMEIANFLDRETAKIDTLIEKQQQLIKLLKEKRQAVISHAVTKGLNPDAPMRNSGIEWLGEVPAHWEISSLGFECSVKARLGWKGLKAEEYVDEGYIFLATPNIKGEKIDFENVNYITKARYDESPEIMLNEGDVLVTKDGSTTGTTNIVRELPSPATVNSSIAVLRSVGRIDSSYLYYFFVSTYVQNVIKRIQGGMGVPHLFQADLRKFNVLMPPFKEQKEIAAEIDMRLPKFDDLIAKAEYSILLMKERRTALISAAVTGKIDVRHHVSHPTGDLQSSKSAIHADL</sequence>